<gene>
    <name evidence="8" type="ORF">IPOD504_LOCUS6650</name>
</gene>
<evidence type="ECO:0000313" key="9">
    <source>
        <dbReference type="Proteomes" id="UP000837857"/>
    </source>
</evidence>
<proteinExistence type="predicted"/>
<evidence type="ECO:0000256" key="5">
    <source>
        <dbReference type="ARBA" id="ARBA00023180"/>
    </source>
</evidence>
<protein>
    <recommendedName>
        <fullName evidence="7">Chitin-binding type-2 domain-containing protein</fullName>
    </recommendedName>
</protein>
<reference evidence="8" key="1">
    <citation type="submission" date="2022-03" db="EMBL/GenBank/DDBJ databases">
        <authorList>
            <person name="Martin H S."/>
        </authorList>
    </citation>
    <scope>NUCLEOTIDE SEQUENCE</scope>
</reference>
<dbReference type="SUPFAM" id="SSF57625">
    <property type="entry name" value="Invertebrate chitin-binding proteins"/>
    <property type="match status" value="2"/>
</dbReference>
<feature type="compositionally biased region" description="Acidic residues" evidence="6">
    <location>
        <begin position="144"/>
        <end position="180"/>
    </location>
</feature>
<feature type="domain" description="Chitin-binding type-2" evidence="7">
    <location>
        <begin position="75"/>
        <end position="133"/>
    </location>
</feature>
<name>A0ABN8I5M9_9NEOP</name>
<keyword evidence="1" id="KW-0147">Chitin-binding</keyword>
<accession>A0ABN8I5M9</accession>
<dbReference type="Proteomes" id="UP000837857">
    <property type="component" value="Chromosome 19"/>
</dbReference>
<dbReference type="InterPro" id="IPR036508">
    <property type="entry name" value="Chitin-bd_dom_sf"/>
</dbReference>
<sequence length="220" mass="24777">MFCPDGLYFNPKTLQCDWKQNVICSTESLIENEQIPEDAEVYENDSREINNSKVEDDNVEDNPNEREKSDMEFLENGCPVDSNVHWLLPHENDCNLFYYCVWGKKVQQKCPSTLHFNKKLQVCDWPEDAGCVKSSEETSGGDSSEADTSEVDASEEDTPEVDSPDMDTSEEDTSEVDTPEVDSSKEDSTEVENPGVNSSELDPLELLSSKKIETVVDVKI</sequence>
<dbReference type="EMBL" id="OW152831">
    <property type="protein sequence ID" value="CAH2049169.1"/>
    <property type="molecule type" value="Genomic_DNA"/>
</dbReference>
<evidence type="ECO:0000256" key="3">
    <source>
        <dbReference type="ARBA" id="ARBA00022737"/>
    </source>
</evidence>
<keyword evidence="5" id="KW-0325">Glycoprotein</keyword>
<organism evidence="8 9">
    <name type="scientific">Iphiclides podalirius</name>
    <name type="common">scarce swallowtail</name>
    <dbReference type="NCBI Taxonomy" id="110791"/>
    <lineage>
        <taxon>Eukaryota</taxon>
        <taxon>Metazoa</taxon>
        <taxon>Ecdysozoa</taxon>
        <taxon>Arthropoda</taxon>
        <taxon>Hexapoda</taxon>
        <taxon>Insecta</taxon>
        <taxon>Pterygota</taxon>
        <taxon>Neoptera</taxon>
        <taxon>Endopterygota</taxon>
        <taxon>Lepidoptera</taxon>
        <taxon>Glossata</taxon>
        <taxon>Ditrysia</taxon>
        <taxon>Papilionoidea</taxon>
        <taxon>Papilionidae</taxon>
        <taxon>Papilioninae</taxon>
        <taxon>Iphiclides</taxon>
    </lineage>
</organism>
<keyword evidence="4" id="KW-1015">Disulfide bond</keyword>
<evidence type="ECO:0000256" key="2">
    <source>
        <dbReference type="ARBA" id="ARBA00022729"/>
    </source>
</evidence>
<dbReference type="InterPro" id="IPR002557">
    <property type="entry name" value="Chitin-bd_dom"/>
</dbReference>
<dbReference type="PANTHER" id="PTHR23301:SF0">
    <property type="entry name" value="CHITIN-BINDING TYPE-2 DOMAIN-CONTAINING PROTEIN-RELATED"/>
    <property type="match status" value="1"/>
</dbReference>
<evidence type="ECO:0000259" key="7">
    <source>
        <dbReference type="PROSITE" id="PS50940"/>
    </source>
</evidence>
<evidence type="ECO:0000313" key="8">
    <source>
        <dbReference type="EMBL" id="CAH2049169.1"/>
    </source>
</evidence>
<keyword evidence="2" id="KW-0732">Signal</keyword>
<dbReference type="Pfam" id="PF01607">
    <property type="entry name" value="CBM_14"/>
    <property type="match status" value="2"/>
</dbReference>
<dbReference type="PROSITE" id="PS50940">
    <property type="entry name" value="CHIT_BIND_II"/>
    <property type="match status" value="2"/>
</dbReference>
<feature type="domain" description="Chitin-binding type-2" evidence="7">
    <location>
        <begin position="1"/>
        <end position="26"/>
    </location>
</feature>
<dbReference type="PANTHER" id="PTHR23301">
    <property type="entry name" value="CHITIN BINDING PERITROPHIN-A"/>
    <property type="match status" value="1"/>
</dbReference>
<dbReference type="InterPro" id="IPR051940">
    <property type="entry name" value="Chitin_bind-dev_reg"/>
</dbReference>
<dbReference type="SMART" id="SM00494">
    <property type="entry name" value="ChtBD2"/>
    <property type="match status" value="1"/>
</dbReference>
<evidence type="ECO:0000256" key="1">
    <source>
        <dbReference type="ARBA" id="ARBA00022669"/>
    </source>
</evidence>
<keyword evidence="3" id="KW-0677">Repeat</keyword>
<keyword evidence="9" id="KW-1185">Reference proteome</keyword>
<feature type="non-terminal residue" evidence="8">
    <location>
        <position position="220"/>
    </location>
</feature>
<evidence type="ECO:0000256" key="4">
    <source>
        <dbReference type="ARBA" id="ARBA00023157"/>
    </source>
</evidence>
<dbReference type="Gene3D" id="2.170.140.10">
    <property type="entry name" value="Chitin binding domain"/>
    <property type="match status" value="2"/>
</dbReference>
<feature type="region of interest" description="Disordered" evidence="6">
    <location>
        <begin position="131"/>
        <end position="204"/>
    </location>
</feature>
<evidence type="ECO:0000256" key="6">
    <source>
        <dbReference type="SAM" id="MobiDB-lite"/>
    </source>
</evidence>